<dbReference type="AlphaFoldDB" id="F5RDF1"/>
<dbReference type="PANTHER" id="PTHR43459:SF1">
    <property type="entry name" value="EG:BACN32G11.4 PROTEIN"/>
    <property type="match status" value="1"/>
</dbReference>
<dbReference type="InterPro" id="IPR001753">
    <property type="entry name" value="Enoyl-CoA_hydra/iso"/>
</dbReference>
<dbReference type="InterPro" id="IPR029045">
    <property type="entry name" value="ClpP/crotonase-like_dom_sf"/>
</dbReference>
<dbReference type="SUPFAM" id="SSF52096">
    <property type="entry name" value="ClpP/crotonase"/>
    <property type="match status" value="1"/>
</dbReference>
<dbReference type="Proteomes" id="UP000005019">
    <property type="component" value="Unassembled WGS sequence"/>
</dbReference>
<comment type="caution">
    <text evidence="2">The sequence shown here is derived from an EMBL/GenBank/DDBJ whole genome shotgun (WGS) entry which is preliminary data.</text>
</comment>
<dbReference type="STRING" id="1000565.METUNv1_02318"/>
<dbReference type="eggNOG" id="COG1024">
    <property type="taxonomic scope" value="Bacteria"/>
</dbReference>
<evidence type="ECO:0000313" key="3">
    <source>
        <dbReference type="Proteomes" id="UP000005019"/>
    </source>
</evidence>
<evidence type="ECO:0000256" key="1">
    <source>
        <dbReference type="ARBA" id="ARBA00005254"/>
    </source>
</evidence>
<reference evidence="2 3" key="1">
    <citation type="journal article" date="2011" name="J. Bacteriol.">
        <title>Genome sequence of Methyloversatilis universalis FAM5T, a methylotrophic representative of the order Rhodocyclales.</title>
        <authorList>
            <person name="Kittichotirat W."/>
            <person name="Good N.M."/>
            <person name="Hall R."/>
            <person name="Bringel F."/>
            <person name="Lajus A."/>
            <person name="Medigue C."/>
            <person name="Smalley N.E."/>
            <person name="Beck D."/>
            <person name="Bumgarner R."/>
            <person name="Vuilleumier S."/>
            <person name="Kalyuzhnaya M.G."/>
        </authorList>
    </citation>
    <scope>NUCLEOTIDE SEQUENCE [LARGE SCALE GENOMIC DNA]</scope>
    <source>
        <strain evidence="3">ATCC BAA-1314 / JCM 13912 / FAM5</strain>
    </source>
</reference>
<dbReference type="GO" id="GO:0003824">
    <property type="term" value="F:catalytic activity"/>
    <property type="evidence" value="ECO:0007669"/>
    <property type="project" value="UniProtKB-ARBA"/>
</dbReference>
<dbReference type="OrthoDB" id="9777711at2"/>
<dbReference type="Gene3D" id="1.10.12.10">
    <property type="entry name" value="Lyase 2-enoyl-coa Hydratase, Chain A, domain 2"/>
    <property type="match status" value="1"/>
</dbReference>
<protein>
    <submittedName>
        <fullName evidence="2">Enoyl-CoA hydratase</fullName>
    </submittedName>
</protein>
<dbReference type="Gene3D" id="3.90.226.10">
    <property type="entry name" value="2-enoyl-CoA Hydratase, Chain A, domain 1"/>
    <property type="match status" value="1"/>
</dbReference>
<evidence type="ECO:0000313" key="2">
    <source>
        <dbReference type="EMBL" id="EGK70932.1"/>
    </source>
</evidence>
<dbReference type="EMBL" id="AFHG01000052">
    <property type="protein sequence ID" value="EGK70932.1"/>
    <property type="molecule type" value="Genomic_DNA"/>
</dbReference>
<dbReference type="RefSeq" id="WP_008061815.1">
    <property type="nucleotide sequence ID" value="NZ_AFHG01000052.1"/>
</dbReference>
<accession>F5RDF1</accession>
<gene>
    <name evidence="2" type="ORF">METUNv1_02318</name>
</gene>
<organism evidence="2 3">
    <name type="scientific">Methyloversatilis universalis (strain ATCC BAA-1314 / DSM 25237 / JCM 13912 / CCUG 52030 / FAM5)</name>
    <dbReference type="NCBI Taxonomy" id="1000565"/>
    <lineage>
        <taxon>Bacteria</taxon>
        <taxon>Pseudomonadati</taxon>
        <taxon>Pseudomonadota</taxon>
        <taxon>Betaproteobacteria</taxon>
        <taxon>Nitrosomonadales</taxon>
        <taxon>Sterolibacteriaceae</taxon>
        <taxon>Methyloversatilis</taxon>
    </lineage>
</organism>
<keyword evidence="3" id="KW-1185">Reference proteome</keyword>
<dbReference type="Pfam" id="PF00378">
    <property type="entry name" value="ECH_1"/>
    <property type="match status" value="1"/>
</dbReference>
<dbReference type="InterPro" id="IPR014748">
    <property type="entry name" value="Enoyl-CoA_hydra_C"/>
</dbReference>
<name>F5RDF1_METUF</name>
<comment type="similarity">
    <text evidence="1">Belongs to the enoyl-CoA hydratase/isomerase family.</text>
</comment>
<sequence>MTPNDSGRILSTLERGVATLTMSRPARRNAFTTAMMQGLREAVEKVLPDPACRVLVLRGDGGSFSAGGDVHEFSQSLPLDPTARLATFRALVENWVNPVILALRHAHQPVLAAVRGDCVGYGFSLMLASDVVIAAEDALFSTAGIGLAQPGAGGQSHFLVRALGERRARELMWSARRFDAHEAKELGLVERVVPVDEFDAAVAAEAARLAAGPRHGWAEIKRLLNSSGQPLAQQLADEAAAFGRCAATRDFAEAVTAFIERRKPGFEGR</sequence>
<dbReference type="CDD" id="cd06558">
    <property type="entry name" value="crotonase-like"/>
    <property type="match status" value="1"/>
</dbReference>
<dbReference type="PANTHER" id="PTHR43459">
    <property type="entry name" value="ENOYL-COA HYDRATASE"/>
    <property type="match status" value="1"/>
</dbReference>
<proteinExistence type="inferred from homology"/>